<dbReference type="EMBL" id="BSEC01000001">
    <property type="protein sequence ID" value="GLI92622.1"/>
    <property type="molecule type" value="Genomic_DNA"/>
</dbReference>
<protein>
    <submittedName>
        <fullName evidence="1">Uncharacterized protein</fullName>
    </submittedName>
</protein>
<keyword evidence="2" id="KW-1185">Reference proteome</keyword>
<gene>
    <name evidence="1" type="ORF">LMG27198_16140</name>
</gene>
<comment type="caution">
    <text evidence="1">The sequence shown here is derived from an EMBL/GenBank/DDBJ whole genome shotgun (WGS) entry which is preliminary data.</text>
</comment>
<accession>A0A9W6GT70</accession>
<dbReference type="Proteomes" id="UP001144323">
    <property type="component" value="Unassembled WGS sequence"/>
</dbReference>
<proteinExistence type="predicted"/>
<name>A0A9W6GT70_9HYPH</name>
<evidence type="ECO:0000313" key="2">
    <source>
        <dbReference type="Proteomes" id="UP001144323"/>
    </source>
</evidence>
<organism evidence="1 2">
    <name type="scientific">Methylocystis echinoides</name>
    <dbReference type="NCBI Taxonomy" id="29468"/>
    <lineage>
        <taxon>Bacteria</taxon>
        <taxon>Pseudomonadati</taxon>
        <taxon>Pseudomonadota</taxon>
        <taxon>Alphaproteobacteria</taxon>
        <taxon>Hyphomicrobiales</taxon>
        <taxon>Methylocystaceae</taxon>
        <taxon>Methylocystis</taxon>
    </lineage>
</organism>
<dbReference type="AlphaFoldDB" id="A0A9W6GT70"/>
<sequence>MSFRISSFIAAAQSEGAGRSAPATGLVNQVEEDRHVCGRAGREQPAYPTRPRLQLIAAEAGSPQATKAPLR</sequence>
<evidence type="ECO:0000313" key="1">
    <source>
        <dbReference type="EMBL" id="GLI92622.1"/>
    </source>
</evidence>
<reference evidence="1" key="1">
    <citation type="journal article" date="2023" name="Int. J. Syst. Evol. Microbiol.">
        <title>Methylocystis iwaonis sp. nov., a type II methane-oxidizing bacterium from surface soil of a rice paddy field in Japan, and emended description of the genus Methylocystis (ex Whittenbury et al. 1970) Bowman et al. 1993.</title>
        <authorList>
            <person name="Kaise H."/>
            <person name="Sawadogo J.B."/>
            <person name="Alam M.S."/>
            <person name="Ueno C."/>
            <person name="Dianou D."/>
            <person name="Shinjo R."/>
            <person name="Asakawa S."/>
        </authorList>
    </citation>
    <scope>NUCLEOTIDE SEQUENCE</scope>
    <source>
        <strain evidence="1">LMG27198</strain>
    </source>
</reference>